<keyword evidence="2" id="KW-0547">Nucleotide-binding</keyword>
<dbReference type="GO" id="GO:0005524">
    <property type="term" value="F:ATP binding"/>
    <property type="evidence" value="ECO:0007669"/>
    <property type="project" value="UniProtKB-KW"/>
</dbReference>
<evidence type="ECO:0000256" key="6">
    <source>
        <dbReference type="ARBA" id="ARBA00022839"/>
    </source>
</evidence>
<evidence type="ECO:0000256" key="9">
    <source>
        <dbReference type="ARBA" id="ARBA00023204"/>
    </source>
</evidence>
<evidence type="ECO:0000256" key="4">
    <source>
        <dbReference type="ARBA" id="ARBA00022801"/>
    </source>
</evidence>
<keyword evidence="4" id="KW-0378">Hydrolase</keyword>
<dbReference type="EMBL" id="VBSP01000032">
    <property type="protein sequence ID" value="TLQ40294.1"/>
    <property type="molecule type" value="Genomic_DNA"/>
</dbReference>
<dbReference type="GO" id="GO:0004386">
    <property type="term" value="F:helicase activity"/>
    <property type="evidence" value="ECO:0007669"/>
    <property type="project" value="UniProtKB-KW"/>
</dbReference>
<keyword evidence="5" id="KW-0347">Helicase</keyword>
<feature type="domain" description="ATP-dependent helicase/deoxyribonuclease subunit B N-terminal" evidence="11">
    <location>
        <begin position="6"/>
        <end position="283"/>
    </location>
</feature>
<dbReference type="PANTHER" id="PTHR30591">
    <property type="entry name" value="RECBCD ENZYME SUBUNIT RECC"/>
    <property type="match status" value="1"/>
</dbReference>
<keyword evidence="3" id="KW-0227">DNA damage</keyword>
<evidence type="ECO:0000256" key="2">
    <source>
        <dbReference type="ARBA" id="ARBA00022741"/>
    </source>
</evidence>
<dbReference type="Pfam" id="PF21445">
    <property type="entry name" value="ADDB_N"/>
    <property type="match status" value="1"/>
</dbReference>
<evidence type="ECO:0000256" key="8">
    <source>
        <dbReference type="ARBA" id="ARBA00023125"/>
    </source>
</evidence>
<keyword evidence="8" id="KW-0238">DNA-binding</keyword>
<dbReference type="AlphaFoldDB" id="A0A5R9DTJ8"/>
<organism evidence="12 13">
    <name type="scientific">Ruoffia tabacinasalis</name>
    <dbReference type="NCBI Taxonomy" id="87458"/>
    <lineage>
        <taxon>Bacteria</taxon>
        <taxon>Bacillati</taxon>
        <taxon>Bacillota</taxon>
        <taxon>Bacilli</taxon>
        <taxon>Lactobacillales</taxon>
        <taxon>Aerococcaceae</taxon>
        <taxon>Ruoffia</taxon>
    </lineage>
</organism>
<evidence type="ECO:0000256" key="7">
    <source>
        <dbReference type="ARBA" id="ARBA00022840"/>
    </source>
</evidence>
<keyword evidence="1" id="KW-0540">Nuclease</keyword>
<keyword evidence="6" id="KW-0269">Exonuclease</keyword>
<keyword evidence="9" id="KW-0234">DNA repair</keyword>
<evidence type="ECO:0000256" key="1">
    <source>
        <dbReference type="ARBA" id="ARBA00022722"/>
    </source>
</evidence>
<dbReference type="PANTHER" id="PTHR30591:SF1">
    <property type="entry name" value="RECBCD ENZYME SUBUNIT RECC"/>
    <property type="match status" value="1"/>
</dbReference>
<dbReference type="SUPFAM" id="SSF52540">
    <property type="entry name" value="P-loop containing nucleoside triphosphate hydrolases"/>
    <property type="match status" value="1"/>
</dbReference>
<evidence type="ECO:0000259" key="10">
    <source>
        <dbReference type="Pfam" id="PF12705"/>
    </source>
</evidence>
<dbReference type="InterPro" id="IPR027417">
    <property type="entry name" value="P-loop_NTPase"/>
</dbReference>
<dbReference type="InterPro" id="IPR049035">
    <property type="entry name" value="ADDB_N"/>
</dbReference>
<keyword evidence="7" id="KW-0067">ATP-binding</keyword>
<feature type="domain" description="PD-(D/E)XK endonuclease-like" evidence="10">
    <location>
        <begin position="819"/>
        <end position="1145"/>
    </location>
</feature>
<dbReference type="GO" id="GO:0003677">
    <property type="term" value="F:DNA binding"/>
    <property type="evidence" value="ECO:0007669"/>
    <property type="project" value="UniProtKB-KW"/>
</dbReference>
<comment type="caution">
    <text evidence="12">The sequence shown here is derived from an EMBL/GenBank/DDBJ whole genome shotgun (WGS) entry which is preliminary data.</text>
</comment>
<dbReference type="Proteomes" id="UP000306420">
    <property type="component" value="Unassembled WGS sequence"/>
</dbReference>
<dbReference type="InterPro" id="IPR038726">
    <property type="entry name" value="PDDEXK_AddAB-type"/>
</dbReference>
<accession>A0A5R9DTJ8</accession>
<dbReference type="Gene3D" id="3.40.50.300">
    <property type="entry name" value="P-loop containing nucleotide triphosphate hydrolases"/>
    <property type="match status" value="4"/>
</dbReference>
<dbReference type="RefSeq" id="WP_138405000.1">
    <property type="nucleotide sequence ID" value="NZ_VBSP01000032.1"/>
</dbReference>
<gene>
    <name evidence="12" type="ORF">FEZ33_08605</name>
</gene>
<reference evidence="12 13" key="1">
    <citation type="submission" date="2019-05" db="EMBL/GenBank/DDBJ databases">
        <title>The metagenome of a microbial culture collection derived from dairy environment covers the genomic content of the human microbiome.</title>
        <authorList>
            <person name="Roder T."/>
            <person name="Wuthrich D."/>
            <person name="Sattari Z."/>
            <person name="Von Ah U."/>
            <person name="Bar C."/>
            <person name="Ronchi F."/>
            <person name="Macpherson A.J."/>
            <person name="Ganal-Vonarburg S.C."/>
            <person name="Bruggmann R."/>
            <person name="Vergeres G."/>
        </authorList>
    </citation>
    <scope>NUCLEOTIDE SEQUENCE [LARGE SCALE GENOMIC DNA]</scope>
    <source>
        <strain evidence="12 13">FAM 24227</strain>
    </source>
</reference>
<sequence length="1201" mass="139474">MGLQIITGDLSVNKKRVMIEKLLHILETNPNATIYYIVPDHLKFDMETFVLNTIEEVKGQEEAAMMSLQVVSFTRLAWFMIRPQSPNHQTISDVGLTMIIRQLLSELKDELIVLRGQINHQGFIDKLLSLFNELIEGNITPEDLSRITTDTHNDVSDISEGIPNLEQQKIVEIQLIYTKFIERIDLLDVSQYSTLEQLEAFIKSEGQLDDHYAIIDHYYYFNAQQMSLLMQLSASFSDVWLTLPITHSLANSQTFQPILDTIRYTYHQVKALAQFNQIKVSPDWDINKPLHTIGTDLLTTAKLFKDIQEIGTSIDDEKTKYLSPPIEVWQADTIQTELRHVSNQIHHLVATEGYRYQDIVVMTREFERYQVIAKPYFDANDIPIFIDNVAKMNQHPFVLLLESLLNLKLYNWKYDDVMGFLKSGLIIPKFLKDTPIEQQEKIKDQEVNYFENIILANGYFGYRLIQPNFTWHFEDESKLVQDGDRTTHYTMKELAERWRQWIISDVSQAFKAWESPMTGQKAGAWLYQLMLDLGVRDEFVKQRDISIDTGEVESSRRDEQVWQVFVDLLDEFNEIYQDQTISYALFVELLIAGLCESSYHIIPATLDQVTLTSVESPQVQPFKIAFYIGMDDKTLPLNRPTYSLLDEASRELLQKDLLPHQYLMKLNEQQYSQELLLAYQLLLNASERIYFSYATSVNNQSMQLSPYIMQIVKQLKLPSYIFTHDLVSELEHLHPSTFGKYSMEQNLLLQLSHYLTQDEGLLNNLHKQVFLVMDDYDGEEKETRQSIEAIVEAVAKFNELPTNIAPEIAIQLFGKDINASVSKIEQYFQDPFSHFLLHGLKIKERKLFELDYARSGDYFHDFLDSFTRLLIDEKLDLRQVDMSNLKQLFNQVEEKLEQDERFNIMFSHAKFNAIKTQMDEQLFRFIKFSQAQQKRTKMTSIQSEAVFGISPSPDQLKGFIYPLNSGGHLSISGKIDRVDTAKTSNNTFIQIVDYKSGKKEFNVVDTYYGLDLQVLTYLSVALSNYSDTKAFGAFYQPLIHSYTAFKEASLPESLEAMEELQLSENTFNGFVSVDEEQLTYIDSSIEVTNNSLIYPVKFKKGGLYNAYSRVFTEKELDILLKYVHMKFKQAANQIQNGVIELKPFKENQYTTSLQPEYRVISGFDSTENYQAYREKTINKKNIIQEMLLELDESGEDEEDDE</sequence>
<dbReference type="OrthoDB" id="9758506at2"/>
<dbReference type="GO" id="GO:0006281">
    <property type="term" value="P:DNA repair"/>
    <property type="evidence" value="ECO:0007669"/>
    <property type="project" value="UniProtKB-KW"/>
</dbReference>
<evidence type="ECO:0000259" key="11">
    <source>
        <dbReference type="Pfam" id="PF21445"/>
    </source>
</evidence>
<dbReference type="GO" id="GO:0006310">
    <property type="term" value="P:DNA recombination"/>
    <property type="evidence" value="ECO:0007669"/>
    <property type="project" value="TreeGrafter"/>
</dbReference>
<evidence type="ECO:0000313" key="13">
    <source>
        <dbReference type="Proteomes" id="UP000306420"/>
    </source>
</evidence>
<evidence type="ECO:0000256" key="3">
    <source>
        <dbReference type="ARBA" id="ARBA00022763"/>
    </source>
</evidence>
<dbReference type="GO" id="GO:0004527">
    <property type="term" value="F:exonuclease activity"/>
    <property type="evidence" value="ECO:0007669"/>
    <property type="project" value="UniProtKB-KW"/>
</dbReference>
<proteinExistence type="predicted"/>
<name>A0A5R9DTJ8_9LACT</name>
<protein>
    <submittedName>
        <fullName evidence="12">Uncharacterized protein</fullName>
    </submittedName>
</protein>
<evidence type="ECO:0000313" key="12">
    <source>
        <dbReference type="EMBL" id="TLQ40294.1"/>
    </source>
</evidence>
<evidence type="ECO:0000256" key="5">
    <source>
        <dbReference type="ARBA" id="ARBA00022806"/>
    </source>
</evidence>
<dbReference type="Pfam" id="PF12705">
    <property type="entry name" value="PDDEXK_1"/>
    <property type="match status" value="1"/>
</dbReference>